<dbReference type="InterPro" id="IPR030374">
    <property type="entry name" value="PABS"/>
</dbReference>
<dbReference type="Proteomes" id="UP000694867">
    <property type="component" value="Unplaced"/>
</dbReference>
<feature type="domain" description="PABS" evidence="5">
    <location>
        <begin position="12"/>
        <end position="247"/>
    </location>
</feature>
<dbReference type="Gene3D" id="3.40.50.150">
    <property type="entry name" value="Vaccinia Virus protein VP39"/>
    <property type="match status" value="1"/>
</dbReference>
<evidence type="ECO:0000313" key="6">
    <source>
        <dbReference type="Proteomes" id="UP000694867"/>
    </source>
</evidence>
<dbReference type="SUPFAM" id="SSF53335">
    <property type="entry name" value="S-adenosyl-L-methionine-dependent methyltransferases"/>
    <property type="match status" value="1"/>
</dbReference>
<dbReference type="HAMAP" id="MF_00198">
    <property type="entry name" value="Spermidine_synth"/>
    <property type="match status" value="1"/>
</dbReference>
<dbReference type="PROSITE" id="PS01330">
    <property type="entry name" value="PABS_1"/>
    <property type="match status" value="1"/>
</dbReference>
<dbReference type="CDD" id="cd02440">
    <property type="entry name" value="AdoMet_MTases"/>
    <property type="match status" value="1"/>
</dbReference>
<dbReference type="InterPro" id="IPR030373">
    <property type="entry name" value="PABS_CS"/>
</dbReference>
<dbReference type="PANTHER" id="PTHR11558">
    <property type="entry name" value="SPERMIDINE/SPERMINE SYNTHASE"/>
    <property type="match status" value="1"/>
</dbReference>
<dbReference type="GO" id="GO:0008295">
    <property type="term" value="P:spermidine biosynthetic process"/>
    <property type="evidence" value="ECO:0007669"/>
    <property type="project" value="TreeGrafter"/>
</dbReference>
<protein>
    <submittedName>
        <fullName evidence="7">Spermidine synthase</fullName>
    </submittedName>
</protein>
<dbReference type="Gene3D" id="2.30.140.10">
    <property type="entry name" value="Spermidine synthase, tetramerisation domain"/>
    <property type="match status" value="1"/>
</dbReference>
<evidence type="ECO:0000256" key="4">
    <source>
        <dbReference type="RuleBase" id="RU003836"/>
    </source>
</evidence>
<dbReference type="Pfam" id="PF17284">
    <property type="entry name" value="Spermine_synt_N"/>
    <property type="match status" value="1"/>
</dbReference>
<dbReference type="NCBIfam" id="TIGR00417">
    <property type="entry name" value="speE"/>
    <property type="match status" value="1"/>
</dbReference>
<evidence type="ECO:0000256" key="3">
    <source>
        <dbReference type="PROSITE-ProRule" id="PRU00354"/>
    </source>
</evidence>
<dbReference type="PANTHER" id="PTHR11558:SF11">
    <property type="entry name" value="SPERMIDINE SYNTHASE"/>
    <property type="match status" value="1"/>
</dbReference>
<dbReference type="InterPro" id="IPR029063">
    <property type="entry name" value="SAM-dependent_MTases_sf"/>
</dbReference>
<dbReference type="InterPro" id="IPR035246">
    <property type="entry name" value="Spermidine_synt_N"/>
</dbReference>
<dbReference type="NCBIfam" id="NF002010">
    <property type="entry name" value="PRK00811.1"/>
    <property type="match status" value="1"/>
</dbReference>
<sequence length="299" mass="33905">MASPPGLNFFKEGYFTETGTMNPEPSVSLKVDEVLYQGESDFQRILFFRSEKFGRVLCLDNAIQCTEFDEFAYQEMISFLPLNSHENPREVLIIGGGDGGVAREVAKHPKVDKIIQCEIDGKVVELSKEFLPHMACGFASEKIDLRIGDGINFVKNTECRFDVIITDSSDPIGPAEVLYQDDYYASLNKILKPGGIVCCQGESLWFDREFIREVLGRCSKIFAKVDYSSIYIPTYPGGQIGFIMASNSEETDFRRPITVFSDDESERMRLRYYSSEIHSASFVLPRFARKYVDESLGRK</sequence>
<dbReference type="GO" id="GO:0004766">
    <property type="term" value="F:spermidine synthase activity"/>
    <property type="evidence" value="ECO:0007669"/>
    <property type="project" value="TreeGrafter"/>
</dbReference>
<feature type="active site" description="Proton acceptor" evidence="3">
    <location>
        <position position="167"/>
    </location>
</feature>
<dbReference type="InterPro" id="IPR001045">
    <property type="entry name" value="Spermi_synthase"/>
</dbReference>
<name>A0AAJ7L6J5_9ACAR</name>
<keyword evidence="3" id="KW-0620">Polyamine biosynthesis</keyword>
<dbReference type="FunFam" id="3.40.50.150:FF:000013">
    <property type="entry name" value="Spermidine synthase"/>
    <property type="match status" value="1"/>
</dbReference>
<dbReference type="AlphaFoldDB" id="A0AAJ7L6J5"/>
<evidence type="ECO:0000259" key="5">
    <source>
        <dbReference type="PROSITE" id="PS51006"/>
    </source>
</evidence>
<accession>A0AAJ7L6J5</accession>
<evidence type="ECO:0000256" key="2">
    <source>
        <dbReference type="ARBA" id="ARBA00022679"/>
    </source>
</evidence>
<organism evidence="6 7">
    <name type="scientific">Galendromus occidentalis</name>
    <name type="common">western predatory mite</name>
    <dbReference type="NCBI Taxonomy" id="34638"/>
    <lineage>
        <taxon>Eukaryota</taxon>
        <taxon>Metazoa</taxon>
        <taxon>Ecdysozoa</taxon>
        <taxon>Arthropoda</taxon>
        <taxon>Chelicerata</taxon>
        <taxon>Arachnida</taxon>
        <taxon>Acari</taxon>
        <taxon>Parasitiformes</taxon>
        <taxon>Mesostigmata</taxon>
        <taxon>Gamasina</taxon>
        <taxon>Phytoseioidea</taxon>
        <taxon>Phytoseiidae</taxon>
        <taxon>Typhlodrominae</taxon>
        <taxon>Galendromus</taxon>
    </lineage>
</organism>
<evidence type="ECO:0000256" key="1">
    <source>
        <dbReference type="ARBA" id="ARBA00007867"/>
    </source>
</evidence>
<reference evidence="7" key="1">
    <citation type="submission" date="2025-08" db="UniProtKB">
        <authorList>
            <consortium name="RefSeq"/>
        </authorList>
    </citation>
    <scope>IDENTIFICATION</scope>
</reference>
<dbReference type="Pfam" id="PF01564">
    <property type="entry name" value="Spermine_synth"/>
    <property type="match status" value="1"/>
</dbReference>
<dbReference type="PROSITE" id="PS51006">
    <property type="entry name" value="PABS_2"/>
    <property type="match status" value="1"/>
</dbReference>
<evidence type="ECO:0000313" key="7">
    <source>
        <dbReference type="RefSeq" id="XP_018497389.1"/>
    </source>
</evidence>
<keyword evidence="2 3" id="KW-0808">Transferase</keyword>
<dbReference type="CTD" id="41167"/>
<dbReference type="InterPro" id="IPR037163">
    <property type="entry name" value="Spermidine_synt_N_sf"/>
</dbReference>
<dbReference type="GO" id="GO:0005829">
    <property type="term" value="C:cytosol"/>
    <property type="evidence" value="ECO:0007669"/>
    <property type="project" value="TreeGrafter"/>
</dbReference>
<gene>
    <name evidence="7" type="primary">LOC100908997</name>
</gene>
<proteinExistence type="inferred from homology"/>
<comment type="similarity">
    <text evidence="1 4">Belongs to the spermidine/spermine synthase family.</text>
</comment>
<keyword evidence="6" id="KW-1185">Reference proteome</keyword>
<dbReference type="GeneID" id="100908997"/>
<dbReference type="RefSeq" id="XP_018497389.1">
    <property type="nucleotide sequence ID" value="XM_018641873.1"/>
</dbReference>
<dbReference type="KEGG" id="goe:100908997"/>